<feature type="compositionally biased region" description="Low complexity" evidence="17">
    <location>
        <begin position="55"/>
        <end position="67"/>
    </location>
</feature>
<feature type="binding site" evidence="16">
    <location>
        <begin position="407"/>
        <end position="408"/>
    </location>
    <ligand>
        <name>S-adenosyl-L-methionine</name>
        <dbReference type="ChEBI" id="CHEBI:59789"/>
    </ligand>
</feature>
<evidence type="ECO:0000256" key="13">
    <source>
        <dbReference type="ARBA" id="ARBA00029821"/>
    </source>
</evidence>
<feature type="domain" description="DOT1" evidence="18">
    <location>
        <begin position="176"/>
        <end position="513"/>
    </location>
</feature>
<evidence type="ECO:0000313" key="20">
    <source>
        <dbReference type="Proteomes" id="UP001285354"/>
    </source>
</evidence>
<dbReference type="InterPro" id="IPR029063">
    <property type="entry name" value="SAM-dependent_MTases_sf"/>
</dbReference>
<sequence>MFGSSNTRIPKTKSVSSVVRVPNQPKPKPLPSVEQQRARRQAAHNNALPQRKSARPSPSSATASPAPYLSDEHDPSHLQPAKRKPTQQLTPEHVNKLFSSSSEDSEGHTEEEKCFDDNTYKRLKTDHLGDPRRKLRNEEAFSELDAGNFKILHAEDIMFDEEVSQNRIRASERFSVRVRYPSASQPERFDIIPGKHKIDAVNEIFEVASIVRDVYLTDKQAKRFSDPITGVLRPLQQAVNHITTSKQKPTMALLLDFEAAVKGYNRAIRAYLKSGSLAQNLEKVHALPLKAVQFILKQVYDRAVSPRVDLLKEYKPGSDGVYGELLSKFVSRVLIETRLTSDQVFVDLGSGVGNVVLQAALQFGCESWGCEMMPNACELADKQMAEFRARCRLWGLQAGEVHLEKGDFLANKAIQAAVRRADVVVVNNKVFSPRTNQRLRDLFLDLKDGCYIISLESFAVGNNRDEGVQANLIQNKVHGSFCDGDVSWTSGSGEYFIATKDTGHLIEIGNAKKERRPVYFQFPYPAAQ</sequence>
<proteinExistence type="inferred from homology"/>
<evidence type="ECO:0000256" key="3">
    <source>
        <dbReference type="ARBA" id="ARBA00012190"/>
    </source>
</evidence>
<keyword evidence="9 15" id="KW-0156">Chromatin regulator</keyword>
<protein>
    <recommendedName>
        <fullName evidence="4 15">Histone-lysine N-methyltransferase, H3 lysine-79 specific</fullName>
        <ecNumber evidence="3 15">2.1.1.360</ecNumber>
    </recommendedName>
    <alternativeName>
        <fullName evidence="13 15">Histone H3-K79 methyltransferase</fullName>
    </alternativeName>
</protein>
<keyword evidence="12 15" id="KW-0539">Nucleus</keyword>
<dbReference type="Gene3D" id="1.10.260.170">
    <property type="match status" value="1"/>
</dbReference>
<evidence type="ECO:0000256" key="4">
    <source>
        <dbReference type="ARBA" id="ARBA00020987"/>
    </source>
</evidence>
<keyword evidence="10 15" id="KW-0805">Transcription regulation</keyword>
<dbReference type="InterPro" id="IPR021162">
    <property type="entry name" value="Dot1"/>
</dbReference>
<dbReference type="GO" id="GO:0006281">
    <property type="term" value="P:DNA repair"/>
    <property type="evidence" value="ECO:0007669"/>
    <property type="project" value="InterPro"/>
</dbReference>
<evidence type="ECO:0000256" key="14">
    <source>
        <dbReference type="ARBA" id="ARBA00047770"/>
    </source>
</evidence>
<comment type="caution">
    <text evidence="19">The sequence shown here is derived from an EMBL/GenBank/DDBJ whole genome shotgun (WGS) entry which is preliminary data.</text>
</comment>
<accession>A0AAD9SZ57</accession>
<dbReference type="CDD" id="cd02440">
    <property type="entry name" value="AdoMet_MTases"/>
    <property type="match status" value="1"/>
</dbReference>
<dbReference type="GO" id="GO:0000077">
    <property type="term" value="P:DNA damage checkpoint signaling"/>
    <property type="evidence" value="ECO:0007669"/>
    <property type="project" value="InterPro"/>
</dbReference>
<feature type="compositionally biased region" description="Polar residues" evidence="17">
    <location>
        <begin position="1"/>
        <end position="17"/>
    </location>
</feature>
<evidence type="ECO:0000259" key="18">
    <source>
        <dbReference type="PROSITE" id="PS51569"/>
    </source>
</evidence>
<dbReference type="GO" id="GO:0000786">
    <property type="term" value="C:nucleosome"/>
    <property type="evidence" value="ECO:0007669"/>
    <property type="project" value="InterPro"/>
</dbReference>
<evidence type="ECO:0000256" key="5">
    <source>
        <dbReference type="ARBA" id="ARBA00022603"/>
    </source>
</evidence>
<dbReference type="InterPro" id="IPR030445">
    <property type="entry name" value="H3-K79_meTrfase"/>
</dbReference>
<keyword evidence="8" id="KW-0677">Repeat</keyword>
<evidence type="ECO:0000313" key="19">
    <source>
        <dbReference type="EMBL" id="KAK2627203.1"/>
    </source>
</evidence>
<evidence type="ECO:0000256" key="2">
    <source>
        <dbReference type="ARBA" id="ARBA00004123"/>
    </source>
</evidence>
<feature type="binding site" evidence="16">
    <location>
        <begin position="345"/>
        <end position="354"/>
    </location>
    <ligand>
        <name>S-adenosyl-L-methionine</name>
        <dbReference type="ChEBI" id="CHEBI:59789"/>
    </ligand>
</feature>
<dbReference type="GO" id="GO:0031509">
    <property type="term" value="P:subtelomeric heterochromatin formation"/>
    <property type="evidence" value="ECO:0007669"/>
    <property type="project" value="InterPro"/>
</dbReference>
<dbReference type="GO" id="GO:0005634">
    <property type="term" value="C:nucleus"/>
    <property type="evidence" value="ECO:0007669"/>
    <property type="project" value="UniProtKB-SubCell"/>
</dbReference>
<feature type="region of interest" description="Disordered" evidence="17">
    <location>
        <begin position="1"/>
        <end position="91"/>
    </location>
</feature>
<evidence type="ECO:0000256" key="8">
    <source>
        <dbReference type="ARBA" id="ARBA00022737"/>
    </source>
</evidence>
<keyword evidence="7 15" id="KW-0949">S-adenosyl-L-methionine</keyword>
<evidence type="ECO:0000256" key="10">
    <source>
        <dbReference type="ARBA" id="ARBA00023015"/>
    </source>
</evidence>
<evidence type="ECO:0000256" key="1">
    <source>
        <dbReference type="ARBA" id="ARBA00003482"/>
    </source>
</evidence>
<comment type="similarity">
    <text evidence="15">Belongs to the class I-like SAM-binding methyltransferase superfamily. DOT1 family.</text>
</comment>
<dbReference type="PROSITE" id="PS51569">
    <property type="entry name" value="DOT1"/>
    <property type="match status" value="1"/>
</dbReference>
<evidence type="ECO:0000256" key="15">
    <source>
        <dbReference type="PIRNR" id="PIRNR017570"/>
    </source>
</evidence>
<organism evidence="19 20">
    <name type="scientific">Diplocarpon rosae</name>
    <dbReference type="NCBI Taxonomy" id="946125"/>
    <lineage>
        <taxon>Eukaryota</taxon>
        <taxon>Fungi</taxon>
        <taxon>Dikarya</taxon>
        <taxon>Ascomycota</taxon>
        <taxon>Pezizomycotina</taxon>
        <taxon>Leotiomycetes</taxon>
        <taxon>Helotiales</taxon>
        <taxon>Drepanopezizaceae</taxon>
        <taxon>Diplocarpon</taxon>
    </lineage>
</organism>
<dbReference type="SUPFAM" id="SSF53335">
    <property type="entry name" value="S-adenosyl-L-methionine-dependent methyltransferases"/>
    <property type="match status" value="1"/>
</dbReference>
<evidence type="ECO:0000256" key="9">
    <source>
        <dbReference type="ARBA" id="ARBA00022853"/>
    </source>
</evidence>
<dbReference type="GO" id="GO:0032259">
    <property type="term" value="P:methylation"/>
    <property type="evidence" value="ECO:0007669"/>
    <property type="project" value="UniProtKB-KW"/>
</dbReference>
<dbReference type="EMBL" id="JAUBYV010000004">
    <property type="protein sequence ID" value="KAK2627203.1"/>
    <property type="molecule type" value="Genomic_DNA"/>
</dbReference>
<dbReference type="EC" id="2.1.1.360" evidence="3 15"/>
<dbReference type="Pfam" id="PF08123">
    <property type="entry name" value="DOT1"/>
    <property type="match status" value="1"/>
</dbReference>
<dbReference type="GO" id="GO:0140956">
    <property type="term" value="F:histone H3K79 trimethyltransferase activity"/>
    <property type="evidence" value="ECO:0007669"/>
    <property type="project" value="UniProtKB-EC"/>
</dbReference>
<dbReference type="PANTHER" id="PTHR21451">
    <property type="entry name" value="HISTONE H3 METHYLTRANSFERASE"/>
    <property type="match status" value="1"/>
</dbReference>
<evidence type="ECO:0000256" key="11">
    <source>
        <dbReference type="ARBA" id="ARBA00023163"/>
    </source>
</evidence>
<dbReference type="PANTHER" id="PTHR21451:SF0">
    <property type="entry name" value="HISTONE-LYSINE N-METHYLTRANSFERASE, H3 LYSINE-79 SPECIFIC"/>
    <property type="match status" value="1"/>
</dbReference>
<keyword evidence="6 15" id="KW-0808">Transferase</keyword>
<evidence type="ECO:0000256" key="6">
    <source>
        <dbReference type="ARBA" id="ARBA00022679"/>
    </source>
</evidence>
<evidence type="ECO:0000256" key="12">
    <source>
        <dbReference type="ARBA" id="ARBA00023242"/>
    </source>
</evidence>
<reference evidence="19" key="1">
    <citation type="submission" date="2023-06" db="EMBL/GenBank/DDBJ databases">
        <title>Draft genome of Marssonina rosae.</title>
        <authorList>
            <person name="Cheng Q."/>
        </authorList>
    </citation>
    <scope>NUCLEOTIDE SEQUENCE</scope>
    <source>
        <strain evidence="19">R4</strain>
    </source>
</reference>
<comment type="subcellular location">
    <subcellularLocation>
        <location evidence="2 15">Nucleus</location>
    </subcellularLocation>
</comment>
<dbReference type="FunFam" id="3.40.50.150:FF:000033">
    <property type="entry name" value="Histone-lysine N-methyltransferase, H3 lysine-79 specific"/>
    <property type="match status" value="1"/>
</dbReference>
<feature type="binding site" evidence="16">
    <location>
        <begin position="322"/>
        <end position="325"/>
    </location>
    <ligand>
        <name>S-adenosyl-L-methionine</name>
        <dbReference type="ChEBI" id="CHEBI:59789"/>
    </ligand>
</feature>
<keyword evidence="5 15" id="KW-0489">Methyltransferase</keyword>
<evidence type="ECO:0000256" key="17">
    <source>
        <dbReference type="SAM" id="MobiDB-lite"/>
    </source>
</evidence>
<dbReference type="PIRSF" id="PIRSF017570">
    <property type="entry name" value="Histone_H3-K79_MeTrfase"/>
    <property type="match status" value="1"/>
</dbReference>
<evidence type="ECO:0000256" key="16">
    <source>
        <dbReference type="PIRSR" id="PIRSR017570-1"/>
    </source>
</evidence>
<dbReference type="InterPro" id="IPR025789">
    <property type="entry name" value="DOT1_dom"/>
</dbReference>
<name>A0AAD9SZ57_9HELO</name>
<keyword evidence="20" id="KW-1185">Reference proteome</keyword>
<gene>
    <name evidence="19" type="ORF">QTJ16_003169</name>
</gene>
<evidence type="ECO:0000256" key="7">
    <source>
        <dbReference type="ARBA" id="ARBA00022691"/>
    </source>
</evidence>
<dbReference type="GO" id="GO:0000781">
    <property type="term" value="C:chromosome, telomeric region"/>
    <property type="evidence" value="ECO:0007669"/>
    <property type="project" value="GOC"/>
</dbReference>
<dbReference type="GO" id="GO:0042393">
    <property type="term" value="F:histone binding"/>
    <property type="evidence" value="ECO:0007669"/>
    <property type="project" value="InterPro"/>
</dbReference>
<dbReference type="AlphaFoldDB" id="A0AAD9SZ57"/>
<keyword evidence="11 15" id="KW-0804">Transcription</keyword>
<dbReference type="Proteomes" id="UP001285354">
    <property type="component" value="Unassembled WGS sequence"/>
</dbReference>
<comment type="function">
    <text evidence="1 15">Histone methyltransferase that specifically trimethylates histone H3 to form H3K79me3. This methylation is required for telomere silencing and for the pachytene checkpoint during the meiotic cell cycle by allowing the recruitment of RAD9 to double strand breaks. Nucleosomes are preferred as substrate compared to free histone.</text>
</comment>
<dbReference type="Gene3D" id="3.40.50.150">
    <property type="entry name" value="Vaccinia Virus protein VP39"/>
    <property type="match status" value="1"/>
</dbReference>
<feature type="binding site" evidence="16">
    <location>
        <position position="371"/>
    </location>
    <ligand>
        <name>S-adenosyl-L-methionine</name>
        <dbReference type="ChEBI" id="CHEBI:59789"/>
    </ligand>
</feature>
<comment type="catalytic activity">
    <reaction evidence="14 15">
        <text>L-lysyl(79)-[histone H3] + 3 S-adenosyl-L-methionine = N(6),N(6),N(6)-trimethyl-L-lysyl(79)-[histone H3] + 3 S-adenosyl-L-homocysteine + 3 H(+)</text>
        <dbReference type="Rhea" id="RHEA:60328"/>
        <dbReference type="Rhea" id="RHEA-COMP:15549"/>
        <dbReference type="Rhea" id="RHEA-COMP:15552"/>
        <dbReference type="ChEBI" id="CHEBI:15378"/>
        <dbReference type="ChEBI" id="CHEBI:29969"/>
        <dbReference type="ChEBI" id="CHEBI:57856"/>
        <dbReference type="ChEBI" id="CHEBI:59789"/>
        <dbReference type="ChEBI" id="CHEBI:61961"/>
        <dbReference type="EC" id="2.1.1.360"/>
    </reaction>
</comment>